<comment type="subcellular location">
    <subcellularLocation>
        <location evidence="1">Endomembrane system</location>
        <topology evidence="1">Multi-pass membrane protein</topology>
    </subcellularLocation>
</comment>
<dbReference type="EMBL" id="HE797137">
    <property type="protein sequence ID" value="CCM03976.1"/>
    <property type="molecule type" value="Genomic_DNA"/>
</dbReference>
<keyword evidence="3" id="KW-0762">Sugar transport</keyword>
<reference evidence="8 9" key="1">
    <citation type="journal article" date="2012" name="Appl. Environ. Microbiol.">
        <title>Short-read sequencing for genomic analysis of the brown rot fungus Fibroporia radiculosa.</title>
        <authorList>
            <person name="Tang J.D."/>
            <person name="Perkins A.D."/>
            <person name="Sonstegard T.S."/>
            <person name="Schroeder S.G."/>
            <person name="Burgess S.C."/>
            <person name="Diehl S.V."/>
        </authorList>
    </citation>
    <scope>NUCLEOTIDE SEQUENCE [LARGE SCALE GENOMIC DNA]</scope>
    <source>
        <strain evidence="8 9">TFFH 294</strain>
    </source>
</reference>
<proteinExistence type="predicted"/>
<name>J4IB36_9APHY</name>
<dbReference type="GO" id="GO:0000139">
    <property type="term" value="C:Golgi membrane"/>
    <property type="evidence" value="ECO:0007669"/>
    <property type="project" value="TreeGrafter"/>
</dbReference>
<evidence type="ECO:0000256" key="7">
    <source>
        <dbReference type="SAM" id="Phobius"/>
    </source>
</evidence>
<dbReference type="InParanoid" id="J4IB36"/>
<dbReference type="GO" id="GO:0005464">
    <property type="term" value="F:UDP-xylose transmembrane transporter activity"/>
    <property type="evidence" value="ECO:0007669"/>
    <property type="project" value="TreeGrafter"/>
</dbReference>
<evidence type="ECO:0000256" key="5">
    <source>
        <dbReference type="ARBA" id="ARBA00022989"/>
    </source>
</evidence>
<feature type="transmembrane region" description="Helical" evidence="7">
    <location>
        <begin position="201"/>
        <end position="223"/>
    </location>
</feature>
<sequence length="421" mass="46042">MSSSSLGVLQDISFSFLFEWISTLSLVFGGCCSNALALEQLTSQYSNSGTLLTFCQFLLVSLYGLPKFVTLKPYPRLKPRRLPILPYLVQVLLFYGISLLNNAAFAYAIPMPVHIIFRSGGLVISMVLNWLLMGRRYINDCSEWDLRADKYFWTRRYTLMQVLSVLMVTAGVILTTVSASGSKPRSAISKARPGHESDSSLAYATGIAILTLALLLGGLLGIVSDKTREMYPATTPEKSAGQAKGDSLNKTAPWEESMFYLHFLAMPMFLFVRKDLVSQFRAINAGPRMEIPLPLPLRHLNSTVLLSPLAEPHASSSSDGLSIPAAYPPLLLNSITQLFCIAGVHRLTTRVSSLTVTLVLVIRKAVSLVISVLLFSAAGRAAAQDRQLEMWAGALLVFMGTVGYSLGTGQKTSIKDKTKTE</sequence>
<dbReference type="GO" id="GO:0005462">
    <property type="term" value="F:UDP-N-acetylglucosamine transmembrane transporter activity"/>
    <property type="evidence" value="ECO:0007669"/>
    <property type="project" value="TreeGrafter"/>
</dbReference>
<evidence type="ECO:0000256" key="3">
    <source>
        <dbReference type="ARBA" id="ARBA00022597"/>
    </source>
</evidence>
<keyword evidence="6 7" id="KW-0472">Membrane</keyword>
<dbReference type="AlphaFoldDB" id="J4IB36"/>
<keyword evidence="5 7" id="KW-1133">Transmembrane helix</keyword>
<evidence type="ECO:0000256" key="4">
    <source>
        <dbReference type="ARBA" id="ARBA00022692"/>
    </source>
</evidence>
<keyword evidence="2" id="KW-0813">Transport</keyword>
<evidence type="ECO:0000313" key="8">
    <source>
        <dbReference type="EMBL" id="CCM03976.1"/>
    </source>
</evidence>
<dbReference type="InterPro" id="IPR013657">
    <property type="entry name" value="SCL35B1-4/HUT1"/>
</dbReference>
<organism evidence="8 9">
    <name type="scientific">Fibroporia radiculosa</name>
    <dbReference type="NCBI Taxonomy" id="599839"/>
    <lineage>
        <taxon>Eukaryota</taxon>
        <taxon>Fungi</taxon>
        <taxon>Dikarya</taxon>
        <taxon>Basidiomycota</taxon>
        <taxon>Agaricomycotina</taxon>
        <taxon>Agaricomycetes</taxon>
        <taxon>Polyporales</taxon>
        <taxon>Fibroporiaceae</taxon>
        <taxon>Fibroporia</taxon>
    </lineage>
</organism>
<dbReference type="Pfam" id="PF08449">
    <property type="entry name" value="UAA"/>
    <property type="match status" value="3"/>
</dbReference>
<gene>
    <name evidence="8" type="ORF">FIBRA_06132</name>
</gene>
<evidence type="ECO:0000256" key="1">
    <source>
        <dbReference type="ARBA" id="ARBA00004127"/>
    </source>
</evidence>
<dbReference type="FunCoup" id="J4IB36">
    <property type="interactions" value="94"/>
</dbReference>
<evidence type="ECO:0008006" key="10">
    <source>
        <dbReference type="Google" id="ProtNLM"/>
    </source>
</evidence>
<feature type="transmembrane region" description="Helical" evidence="7">
    <location>
        <begin position="159"/>
        <end position="181"/>
    </location>
</feature>
<evidence type="ECO:0000256" key="2">
    <source>
        <dbReference type="ARBA" id="ARBA00022448"/>
    </source>
</evidence>
<dbReference type="PANTHER" id="PTHR10778">
    <property type="entry name" value="SOLUTE CARRIER FAMILY 35 MEMBER B"/>
    <property type="match status" value="1"/>
</dbReference>
<feature type="transmembrane region" description="Helical" evidence="7">
    <location>
        <begin position="87"/>
        <end position="109"/>
    </location>
</feature>
<dbReference type="OrthoDB" id="999962at2759"/>
<feature type="transmembrane region" description="Helical" evidence="7">
    <location>
        <begin position="115"/>
        <end position="138"/>
    </location>
</feature>
<dbReference type="GeneID" id="24098887"/>
<evidence type="ECO:0000256" key="6">
    <source>
        <dbReference type="ARBA" id="ARBA00023136"/>
    </source>
</evidence>
<dbReference type="RefSeq" id="XP_012183259.1">
    <property type="nucleotide sequence ID" value="XM_012327869.1"/>
</dbReference>
<keyword evidence="4 7" id="KW-0812">Transmembrane</keyword>
<dbReference type="Proteomes" id="UP000006352">
    <property type="component" value="Unassembled WGS sequence"/>
</dbReference>
<keyword evidence="9" id="KW-1185">Reference proteome</keyword>
<evidence type="ECO:0000313" key="9">
    <source>
        <dbReference type="Proteomes" id="UP000006352"/>
    </source>
</evidence>
<dbReference type="GO" id="GO:0005789">
    <property type="term" value="C:endoplasmic reticulum membrane"/>
    <property type="evidence" value="ECO:0007669"/>
    <property type="project" value="TreeGrafter"/>
</dbReference>
<feature type="transmembrane region" description="Helical" evidence="7">
    <location>
        <begin position="354"/>
        <end position="378"/>
    </location>
</feature>
<feature type="transmembrane region" description="Helical" evidence="7">
    <location>
        <begin position="49"/>
        <end position="66"/>
    </location>
</feature>
<dbReference type="PANTHER" id="PTHR10778:SF4">
    <property type="entry name" value="NUCLEOTIDE SUGAR TRANSPORTER SLC35B4"/>
    <property type="match status" value="1"/>
</dbReference>
<dbReference type="HOGENOM" id="CLU_033007_1_1_1"/>
<accession>J4IB36</accession>
<feature type="transmembrane region" description="Helical" evidence="7">
    <location>
        <begin position="390"/>
        <end position="407"/>
    </location>
</feature>
<protein>
    <recommendedName>
        <fullName evidence="10">UAA transporter</fullName>
    </recommendedName>
</protein>